<comment type="subunit">
    <text evidence="7">Homotrimer.</text>
</comment>
<feature type="domain" description="UDP-3-O-[3-hydroxymyristoyl] glucosamine N-acyltransferase non-repeat region" evidence="8">
    <location>
        <begin position="21"/>
        <end position="90"/>
    </location>
</feature>
<name>A0A6I6JTT2_9BACT</name>
<evidence type="ECO:0000256" key="7">
    <source>
        <dbReference type="HAMAP-Rule" id="MF_00523"/>
    </source>
</evidence>
<dbReference type="Pfam" id="PF00132">
    <property type="entry name" value="Hexapep"/>
    <property type="match status" value="4"/>
</dbReference>
<dbReference type="UniPathway" id="UPA00973"/>
<dbReference type="GO" id="GO:0016410">
    <property type="term" value="F:N-acyltransferase activity"/>
    <property type="evidence" value="ECO:0007669"/>
    <property type="project" value="InterPro"/>
</dbReference>
<evidence type="ECO:0000259" key="8">
    <source>
        <dbReference type="Pfam" id="PF04613"/>
    </source>
</evidence>
<sequence>MEFKATDIAAFLNGEVVGNEDVKVFNVSKIEEGKPGTLAFLANLKYEHYIYVTKASIVLVNKTFEPRKEISATLIKVDDAYQAFASLLELVQQAKSTQKTGVENPSFIHETASVGNDIYLGAFAYIGKNSKIGDNVKIYPQAFVGDNVTIGDNCIIYAGVKIYDDCKIGNQCILHAGCVIGSDGFGFAPQPDGTYNKIPQLGNVILEDNVEIGANTTIDCGTMESTIIRKGVKLDNLVQVAHNCEIGENTVIAAQAGMAGTTKIGKNCRLGGQVGLAGHLTIGNNVQIGAQSGLSSSVKDNETLLMTPAFNIKDAVKSAIIFKKLPELREDVIQLKREVKSLKENK</sequence>
<dbReference type="PANTHER" id="PTHR43378:SF2">
    <property type="entry name" value="UDP-3-O-ACYLGLUCOSAMINE N-ACYLTRANSFERASE 1, MITOCHONDRIAL-RELATED"/>
    <property type="match status" value="1"/>
</dbReference>
<dbReference type="GO" id="GO:0009245">
    <property type="term" value="P:lipid A biosynthetic process"/>
    <property type="evidence" value="ECO:0007669"/>
    <property type="project" value="UniProtKB-UniRule"/>
</dbReference>
<keyword evidence="1 7" id="KW-0444">Lipid biosynthesis</keyword>
<keyword evidence="5 7" id="KW-0443">Lipid metabolism</keyword>
<comment type="pathway">
    <text evidence="7">Bacterial outer membrane biogenesis; LPS lipid A biosynthesis.</text>
</comment>
<evidence type="ECO:0000256" key="3">
    <source>
        <dbReference type="ARBA" id="ARBA00022679"/>
    </source>
</evidence>
<keyword evidence="10" id="KW-1185">Reference proteome</keyword>
<dbReference type="InterPro" id="IPR018357">
    <property type="entry name" value="Hexapep_transf_CS"/>
</dbReference>
<protein>
    <recommendedName>
        <fullName evidence="7">UDP-3-O-acylglucosamine N-acyltransferase</fullName>
        <ecNumber evidence="7">2.3.1.191</ecNumber>
    </recommendedName>
</protein>
<evidence type="ECO:0000256" key="1">
    <source>
        <dbReference type="ARBA" id="ARBA00022516"/>
    </source>
</evidence>
<accession>A0A6I6JTT2</accession>
<evidence type="ECO:0000256" key="5">
    <source>
        <dbReference type="ARBA" id="ARBA00023098"/>
    </source>
</evidence>
<gene>
    <name evidence="7 9" type="primary">lpxD</name>
    <name evidence="9" type="ORF">GM418_07725</name>
</gene>
<keyword evidence="4 7" id="KW-0677">Repeat</keyword>
<feature type="active site" description="Proton acceptor" evidence="7">
    <location>
        <position position="242"/>
    </location>
</feature>
<dbReference type="EC" id="2.3.1.191" evidence="7"/>
<dbReference type="KEGG" id="mcos:GM418_07725"/>
<dbReference type="AlphaFoldDB" id="A0A6I6JTT2"/>
<comment type="catalytic activity">
    <reaction evidence="7">
        <text>a UDP-3-O-[(3R)-3-hydroxyacyl]-alpha-D-glucosamine + a (3R)-hydroxyacyl-[ACP] = a UDP-2-N,3-O-bis[(3R)-3-hydroxyacyl]-alpha-D-glucosamine + holo-[ACP] + H(+)</text>
        <dbReference type="Rhea" id="RHEA:53836"/>
        <dbReference type="Rhea" id="RHEA-COMP:9685"/>
        <dbReference type="Rhea" id="RHEA-COMP:9945"/>
        <dbReference type="ChEBI" id="CHEBI:15378"/>
        <dbReference type="ChEBI" id="CHEBI:64479"/>
        <dbReference type="ChEBI" id="CHEBI:78827"/>
        <dbReference type="ChEBI" id="CHEBI:137740"/>
        <dbReference type="ChEBI" id="CHEBI:137748"/>
        <dbReference type="EC" id="2.3.1.191"/>
    </reaction>
</comment>
<dbReference type="Gene3D" id="3.40.1390.10">
    <property type="entry name" value="MurE/MurF, N-terminal domain"/>
    <property type="match status" value="1"/>
</dbReference>
<dbReference type="InterPro" id="IPR001451">
    <property type="entry name" value="Hexapep"/>
</dbReference>
<dbReference type="NCBIfam" id="TIGR01853">
    <property type="entry name" value="lipid_A_lpxD"/>
    <property type="match status" value="1"/>
</dbReference>
<dbReference type="PANTHER" id="PTHR43378">
    <property type="entry name" value="UDP-3-O-ACYLGLUCOSAMINE N-ACYLTRANSFERASE"/>
    <property type="match status" value="1"/>
</dbReference>
<dbReference type="InterPro" id="IPR020573">
    <property type="entry name" value="UDP_GlcNAc_AcTrfase_non-rep"/>
</dbReference>
<dbReference type="Proteomes" id="UP000428260">
    <property type="component" value="Chromosome"/>
</dbReference>
<evidence type="ECO:0000256" key="4">
    <source>
        <dbReference type="ARBA" id="ARBA00022737"/>
    </source>
</evidence>
<dbReference type="PROSITE" id="PS00101">
    <property type="entry name" value="HEXAPEP_TRANSFERASES"/>
    <property type="match status" value="1"/>
</dbReference>
<comment type="similarity">
    <text evidence="7">Belongs to the transferase hexapeptide repeat family. LpxD subfamily.</text>
</comment>
<dbReference type="InterPro" id="IPR007691">
    <property type="entry name" value="LpxD"/>
</dbReference>
<dbReference type="RefSeq" id="WP_158864795.1">
    <property type="nucleotide sequence ID" value="NZ_CP046401.1"/>
</dbReference>
<evidence type="ECO:0000313" key="9">
    <source>
        <dbReference type="EMBL" id="QGY43552.1"/>
    </source>
</evidence>
<keyword evidence="2 7" id="KW-0441">Lipid A biosynthesis</keyword>
<keyword evidence="3 7" id="KW-0808">Transferase</keyword>
<dbReference type="GO" id="GO:0016020">
    <property type="term" value="C:membrane"/>
    <property type="evidence" value="ECO:0007669"/>
    <property type="project" value="GOC"/>
</dbReference>
<dbReference type="Gene3D" id="2.160.10.10">
    <property type="entry name" value="Hexapeptide repeat proteins"/>
    <property type="match status" value="1"/>
</dbReference>
<dbReference type="Pfam" id="PF04613">
    <property type="entry name" value="LpxD"/>
    <property type="match status" value="1"/>
</dbReference>
<dbReference type="NCBIfam" id="NF002060">
    <property type="entry name" value="PRK00892.1"/>
    <property type="match status" value="1"/>
</dbReference>
<dbReference type="CDD" id="cd03352">
    <property type="entry name" value="LbH_LpxD"/>
    <property type="match status" value="1"/>
</dbReference>
<comment type="function">
    <text evidence="7">Catalyzes the N-acylation of UDP-3-O-acylglucosamine using 3-hydroxyacyl-ACP as the acyl donor. Is involved in the biosynthesis of lipid A, a phosphorylated glycolipid that anchors the lipopolysaccharide to the outer membrane of the cell.</text>
</comment>
<dbReference type="SUPFAM" id="SSF51161">
    <property type="entry name" value="Trimeric LpxA-like enzymes"/>
    <property type="match status" value="1"/>
</dbReference>
<dbReference type="GO" id="GO:0103118">
    <property type="term" value="F:UDP-3-O-[(3R)-3-hydroxyacyl]-glucosamine N-acyltransferase activity"/>
    <property type="evidence" value="ECO:0007669"/>
    <property type="project" value="UniProtKB-EC"/>
</dbReference>
<keyword evidence="6 7" id="KW-0012">Acyltransferase</keyword>
<dbReference type="HAMAP" id="MF_00523">
    <property type="entry name" value="LpxD"/>
    <property type="match status" value="1"/>
</dbReference>
<evidence type="ECO:0000256" key="2">
    <source>
        <dbReference type="ARBA" id="ARBA00022556"/>
    </source>
</evidence>
<dbReference type="InterPro" id="IPR011004">
    <property type="entry name" value="Trimer_LpxA-like_sf"/>
</dbReference>
<dbReference type="EMBL" id="CP046401">
    <property type="protein sequence ID" value="QGY43552.1"/>
    <property type="molecule type" value="Genomic_DNA"/>
</dbReference>
<evidence type="ECO:0000256" key="6">
    <source>
        <dbReference type="ARBA" id="ARBA00023315"/>
    </source>
</evidence>
<proteinExistence type="inferred from homology"/>
<reference evidence="9 10" key="1">
    <citation type="submission" date="2019-11" db="EMBL/GenBank/DDBJ databases">
        <authorList>
            <person name="Zheng R.K."/>
            <person name="Sun C.M."/>
        </authorList>
    </citation>
    <scope>NUCLEOTIDE SEQUENCE [LARGE SCALE GENOMIC DNA]</scope>
    <source>
        <strain evidence="9 10">WC007</strain>
    </source>
</reference>
<organism evidence="9 10">
    <name type="scientific">Maribellus comscasis</name>
    <dbReference type="NCBI Taxonomy" id="2681766"/>
    <lineage>
        <taxon>Bacteria</taxon>
        <taxon>Pseudomonadati</taxon>
        <taxon>Bacteroidota</taxon>
        <taxon>Bacteroidia</taxon>
        <taxon>Marinilabiliales</taxon>
        <taxon>Prolixibacteraceae</taxon>
        <taxon>Maribellus</taxon>
    </lineage>
</organism>
<evidence type="ECO:0000313" key="10">
    <source>
        <dbReference type="Proteomes" id="UP000428260"/>
    </source>
</evidence>